<keyword evidence="1" id="KW-0812">Transmembrane</keyword>
<evidence type="ECO:0000313" key="2">
    <source>
        <dbReference type="EMBL" id="KAH8499759.1"/>
    </source>
</evidence>
<evidence type="ECO:0000256" key="1">
    <source>
        <dbReference type="SAM" id="Phobius"/>
    </source>
</evidence>
<gene>
    <name evidence="2" type="ORF">H0E87_015122</name>
</gene>
<dbReference type="EMBL" id="JACEGQ020000008">
    <property type="protein sequence ID" value="KAH8499759.1"/>
    <property type="molecule type" value="Genomic_DNA"/>
</dbReference>
<name>A0A8T2Y3P6_POPDE</name>
<keyword evidence="3" id="KW-1185">Reference proteome</keyword>
<proteinExistence type="predicted"/>
<dbReference type="AlphaFoldDB" id="A0A8T2Y3P6"/>
<keyword evidence="1" id="KW-1133">Transmembrane helix</keyword>
<sequence length="142" mass="15699">MWMAGLATFLLLLYFYSGGVVHRYHGWEIGTLGVSVFCSFFTILRPPFLFLHLFYNELLLATERKGDEEVVGCVKAKTPLLGGGDEDEEGGNGFVVVRLKEEKAKGKKKLWAAGFGLFLAKGKGRSIEMAERGEDRESVGCS</sequence>
<keyword evidence="1" id="KW-0472">Membrane</keyword>
<accession>A0A8T2Y3P6</accession>
<dbReference type="Proteomes" id="UP000807159">
    <property type="component" value="Chromosome 8"/>
</dbReference>
<feature type="transmembrane region" description="Helical" evidence="1">
    <location>
        <begin position="33"/>
        <end position="55"/>
    </location>
</feature>
<protein>
    <submittedName>
        <fullName evidence="2">Uncharacterized protein</fullName>
    </submittedName>
</protein>
<organism evidence="2 3">
    <name type="scientific">Populus deltoides</name>
    <name type="common">Eastern poplar</name>
    <name type="synonym">Eastern cottonwood</name>
    <dbReference type="NCBI Taxonomy" id="3696"/>
    <lineage>
        <taxon>Eukaryota</taxon>
        <taxon>Viridiplantae</taxon>
        <taxon>Streptophyta</taxon>
        <taxon>Embryophyta</taxon>
        <taxon>Tracheophyta</taxon>
        <taxon>Spermatophyta</taxon>
        <taxon>Magnoliopsida</taxon>
        <taxon>eudicotyledons</taxon>
        <taxon>Gunneridae</taxon>
        <taxon>Pentapetalae</taxon>
        <taxon>rosids</taxon>
        <taxon>fabids</taxon>
        <taxon>Malpighiales</taxon>
        <taxon>Salicaceae</taxon>
        <taxon>Saliceae</taxon>
        <taxon>Populus</taxon>
    </lineage>
</organism>
<evidence type="ECO:0000313" key="3">
    <source>
        <dbReference type="Proteomes" id="UP000807159"/>
    </source>
</evidence>
<reference evidence="2" key="1">
    <citation type="journal article" date="2021" name="J. Hered.">
        <title>Genome Assembly of Salicaceae Populus deltoides (Eastern Cottonwood) I-69 Based on Nanopore Sequencing and Hi-C Technologies.</title>
        <authorList>
            <person name="Bai S."/>
            <person name="Wu H."/>
            <person name="Zhang J."/>
            <person name="Pan Z."/>
            <person name="Zhao W."/>
            <person name="Li Z."/>
            <person name="Tong C."/>
        </authorList>
    </citation>
    <scope>NUCLEOTIDE SEQUENCE</scope>
    <source>
        <tissue evidence="2">Leaf</tissue>
    </source>
</reference>
<comment type="caution">
    <text evidence="2">The sequence shown here is derived from an EMBL/GenBank/DDBJ whole genome shotgun (WGS) entry which is preliminary data.</text>
</comment>